<evidence type="ECO:0000313" key="3">
    <source>
        <dbReference type="EMBL" id="CAF3255527.1"/>
    </source>
</evidence>
<dbReference type="OrthoDB" id="9997415at2759"/>
<dbReference type="PROSITE" id="PS51257">
    <property type="entry name" value="PROKAR_LIPOPROTEIN"/>
    <property type="match status" value="1"/>
</dbReference>
<evidence type="ECO:0000256" key="1">
    <source>
        <dbReference type="SAM" id="SignalP"/>
    </source>
</evidence>
<reference evidence="3" key="1">
    <citation type="submission" date="2021-02" db="EMBL/GenBank/DDBJ databases">
        <authorList>
            <person name="Nowell W R."/>
        </authorList>
    </citation>
    <scope>NUCLEOTIDE SEQUENCE</scope>
</reference>
<dbReference type="Proteomes" id="UP000663851">
    <property type="component" value="Unassembled WGS sequence"/>
</dbReference>
<feature type="chain" id="PRO_5036413920" evidence="1">
    <location>
        <begin position="23"/>
        <end position="328"/>
    </location>
</feature>
<accession>A0A817RQE4</accession>
<evidence type="ECO:0000313" key="4">
    <source>
        <dbReference type="EMBL" id="CAF4126365.1"/>
    </source>
</evidence>
<dbReference type="EMBL" id="CAJNXB010000042">
    <property type="protein sequence ID" value="CAF2999277.1"/>
    <property type="molecule type" value="Genomic_DNA"/>
</dbReference>
<dbReference type="EMBL" id="CAJOBO010000092">
    <property type="protein sequence ID" value="CAF4126365.1"/>
    <property type="molecule type" value="Genomic_DNA"/>
</dbReference>
<evidence type="ECO:0000313" key="2">
    <source>
        <dbReference type="EMBL" id="CAF2999277.1"/>
    </source>
</evidence>
<feature type="signal peptide" evidence="1">
    <location>
        <begin position="1"/>
        <end position="22"/>
    </location>
</feature>
<dbReference type="EMBL" id="CAJNYD010000407">
    <property type="protein sequence ID" value="CAF3255527.1"/>
    <property type="molecule type" value="Genomic_DNA"/>
</dbReference>
<sequence>MKSSMNLKWMLLFAIIILSCIAYVLVRQYTESKSQIFMPISTISNITFTTSNNTNDRLQVSWSPRDPPVLDIFVRTWRGDGHWLIYLLRSIEKYVPRTLYRNIIITFPFTETSYFQSYLPFFSLPIKLIQSNDVYIKNGPNNGSYYSQMYVKFHAYQYSDADFFIHMDSDTMFKEPISRRDLLDEHNRVYVKRVKFDTMAANFRVWQKPAEKILLESVPYETMTGFPFVFPRDLYENTIRLIEKRHNKPMLAAVRSVWDFIEFTTLGHYLITHMSNNRWVDNDNKSSKVVQSWSWGGFGPTQVAWYECLLRAKDNKMCHLQPSATDLH</sequence>
<dbReference type="AlphaFoldDB" id="A0A817RQE4"/>
<evidence type="ECO:0000313" key="7">
    <source>
        <dbReference type="Proteomes" id="UP000663873"/>
    </source>
</evidence>
<evidence type="ECO:0000313" key="6">
    <source>
        <dbReference type="Proteomes" id="UP000663833"/>
    </source>
</evidence>
<name>A0A817RQE4_9BILA</name>
<dbReference type="EMBL" id="CAJOBP010000710">
    <property type="protein sequence ID" value="CAF4212029.1"/>
    <property type="molecule type" value="Genomic_DNA"/>
</dbReference>
<dbReference type="Proteomes" id="UP000663825">
    <property type="component" value="Unassembled WGS sequence"/>
</dbReference>
<proteinExistence type="predicted"/>
<comment type="caution">
    <text evidence="3">The sequence shown here is derived from an EMBL/GenBank/DDBJ whole genome shotgun (WGS) entry which is preliminary data.</text>
</comment>
<gene>
    <name evidence="4" type="ORF">HFQ381_LOCUS2738</name>
    <name evidence="3" type="ORF">LUA448_LOCUS5089</name>
    <name evidence="2" type="ORF">TIS948_LOCUS1375</name>
    <name evidence="5" type="ORF">UJA718_LOCUS7200</name>
</gene>
<evidence type="ECO:0000313" key="5">
    <source>
        <dbReference type="EMBL" id="CAF4212029.1"/>
    </source>
</evidence>
<dbReference type="Proteomes" id="UP000663833">
    <property type="component" value="Unassembled WGS sequence"/>
</dbReference>
<organism evidence="3 6">
    <name type="scientific">Rotaria socialis</name>
    <dbReference type="NCBI Taxonomy" id="392032"/>
    <lineage>
        <taxon>Eukaryota</taxon>
        <taxon>Metazoa</taxon>
        <taxon>Spiralia</taxon>
        <taxon>Gnathifera</taxon>
        <taxon>Rotifera</taxon>
        <taxon>Eurotatoria</taxon>
        <taxon>Bdelloidea</taxon>
        <taxon>Philodinida</taxon>
        <taxon>Philodinidae</taxon>
        <taxon>Rotaria</taxon>
    </lineage>
</organism>
<protein>
    <submittedName>
        <fullName evidence="3">Uncharacterized protein</fullName>
    </submittedName>
</protein>
<dbReference type="Proteomes" id="UP000663873">
    <property type="component" value="Unassembled WGS sequence"/>
</dbReference>
<keyword evidence="1" id="KW-0732">Signal</keyword>
<keyword evidence="7" id="KW-1185">Reference proteome</keyword>